<evidence type="ECO:0000259" key="1">
    <source>
        <dbReference type="SMART" id="SM00382"/>
    </source>
</evidence>
<dbReference type="SMART" id="SM00382">
    <property type="entry name" value="AAA"/>
    <property type="match status" value="1"/>
</dbReference>
<organism evidence="2 3">
    <name type="scientific">Gymnopus androsaceus JB14</name>
    <dbReference type="NCBI Taxonomy" id="1447944"/>
    <lineage>
        <taxon>Eukaryota</taxon>
        <taxon>Fungi</taxon>
        <taxon>Dikarya</taxon>
        <taxon>Basidiomycota</taxon>
        <taxon>Agaricomycotina</taxon>
        <taxon>Agaricomycetes</taxon>
        <taxon>Agaricomycetidae</taxon>
        <taxon>Agaricales</taxon>
        <taxon>Marasmiineae</taxon>
        <taxon>Omphalotaceae</taxon>
        <taxon>Gymnopus</taxon>
    </lineage>
</organism>
<dbReference type="InterPro" id="IPR003959">
    <property type="entry name" value="ATPase_AAA_core"/>
</dbReference>
<reference evidence="2" key="1">
    <citation type="journal article" date="2019" name="Environ. Microbiol.">
        <title>Fungal ecological strategies reflected in gene transcription - a case study of two litter decomposers.</title>
        <authorList>
            <person name="Barbi F."/>
            <person name="Kohler A."/>
            <person name="Barry K."/>
            <person name="Baskaran P."/>
            <person name="Daum C."/>
            <person name="Fauchery L."/>
            <person name="Ihrmark K."/>
            <person name="Kuo A."/>
            <person name="LaButti K."/>
            <person name="Lipzen A."/>
            <person name="Morin E."/>
            <person name="Grigoriev I.V."/>
            <person name="Henrissat B."/>
            <person name="Lindahl B."/>
            <person name="Martin F."/>
        </authorList>
    </citation>
    <scope>NUCLEOTIDE SEQUENCE</scope>
    <source>
        <strain evidence="2">JB14</strain>
    </source>
</reference>
<feature type="domain" description="AAA+ ATPase" evidence="1">
    <location>
        <begin position="195"/>
        <end position="321"/>
    </location>
</feature>
<dbReference type="GO" id="GO:0005524">
    <property type="term" value="F:ATP binding"/>
    <property type="evidence" value="ECO:0007669"/>
    <property type="project" value="InterPro"/>
</dbReference>
<dbReference type="PANTHER" id="PTHR23077:SF132">
    <property type="entry name" value="ATP-DEPENDENT ZN PROTEASE"/>
    <property type="match status" value="1"/>
</dbReference>
<dbReference type="InterPro" id="IPR027417">
    <property type="entry name" value="P-loop_NTPase"/>
</dbReference>
<dbReference type="OrthoDB" id="2115716at2759"/>
<dbReference type="Pfam" id="PF00004">
    <property type="entry name" value="AAA"/>
    <property type="match status" value="1"/>
</dbReference>
<dbReference type="GO" id="GO:0016887">
    <property type="term" value="F:ATP hydrolysis activity"/>
    <property type="evidence" value="ECO:0007669"/>
    <property type="project" value="InterPro"/>
</dbReference>
<dbReference type="GO" id="GO:1990275">
    <property type="term" value="F:preribosome binding"/>
    <property type="evidence" value="ECO:0007669"/>
    <property type="project" value="TreeGrafter"/>
</dbReference>
<gene>
    <name evidence="2" type="ORF">BT96DRAFT_470278</name>
</gene>
<dbReference type="GO" id="GO:0005634">
    <property type="term" value="C:nucleus"/>
    <property type="evidence" value="ECO:0007669"/>
    <property type="project" value="TreeGrafter"/>
</dbReference>
<dbReference type="InterPro" id="IPR050168">
    <property type="entry name" value="AAA_ATPase_domain"/>
</dbReference>
<name>A0A6A4IHQ8_9AGAR</name>
<dbReference type="GO" id="GO:0042254">
    <property type="term" value="P:ribosome biogenesis"/>
    <property type="evidence" value="ECO:0007669"/>
    <property type="project" value="TreeGrafter"/>
</dbReference>
<dbReference type="Proteomes" id="UP000799118">
    <property type="component" value="Unassembled WGS sequence"/>
</dbReference>
<keyword evidence="3" id="KW-1185">Reference proteome</keyword>
<accession>A0A6A4IHQ8</accession>
<dbReference type="PANTHER" id="PTHR23077">
    <property type="entry name" value="AAA-FAMILY ATPASE"/>
    <property type="match status" value="1"/>
</dbReference>
<dbReference type="EMBL" id="ML769386">
    <property type="protein sequence ID" value="KAE9410156.1"/>
    <property type="molecule type" value="Genomic_DNA"/>
</dbReference>
<proteinExistence type="predicted"/>
<evidence type="ECO:0000313" key="2">
    <source>
        <dbReference type="EMBL" id="KAE9410156.1"/>
    </source>
</evidence>
<protein>
    <submittedName>
        <fullName evidence="2">P-loop containing nucleoside triphosphate hydrolase protein</fullName>
    </submittedName>
</protein>
<dbReference type="Gene3D" id="3.40.50.300">
    <property type="entry name" value="P-loop containing nucleotide triphosphate hydrolases"/>
    <property type="match status" value="1"/>
</dbReference>
<sequence length="368" mass="41637">MDQCSAPISNPGLVAAEALRKLYPKHSIVSTLDFRLDPLTFPGAQLIPLEHNPLITTVGFAPLNRASSPVPGVLVDRVVCGGFTMNWQEKEFLLFIVQYPSGFGLATHNFVLHKGSEQPSRQLLLECGVWAESVHNEIWVFNQGFWQKDGGLWSSIQKASWNDVILKDKFKKDFQKDVYGFFDSEELYKELGIPWKRGIIMHGPPGNGKTISLKAVMKTCDAIGYTALYVKSFQSFAGDEYSMRLVFNKARQLAPCVLVLEDLDSLITDRNRSFFLNELDGLEGNDGILLLATTNHFDRLDPGLSTRPSRFDRKFLFDDPDREERALYVVYWQKKLKNNKSIDFPDALVDEVAGETEAFSFAYLKEAF</sequence>
<dbReference type="InterPro" id="IPR003593">
    <property type="entry name" value="AAA+_ATPase"/>
</dbReference>
<dbReference type="GO" id="GO:0003723">
    <property type="term" value="F:RNA binding"/>
    <property type="evidence" value="ECO:0007669"/>
    <property type="project" value="TreeGrafter"/>
</dbReference>
<dbReference type="AlphaFoldDB" id="A0A6A4IHQ8"/>
<dbReference type="SUPFAM" id="SSF52540">
    <property type="entry name" value="P-loop containing nucleoside triphosphate hydrolases"/>
    <property type="match status" value="1"/>
</dbReference>
<keyword evidence="2" id="KW-0378">Hydrolase</keyword>
<evidence type="ECO:0000313" key="3">
    <source>
        <dbReference type="Proteomes" id="UP000799118"/>
    </source>
</evidence>